<organism evidence="2">
    <name type="scientific">Amphimedon queenslandica</name>
    <name type="common">Sponge</name>
    <dbReference type="NCBI Taxonomy" id="400682"/>
    <lineage>
        <taxon>Eukaryota</taxon>
        <taxon>Metazoa</taxon>
        <taxon>Porifera</taxon>
        <taxon>Demospongiae</taxon>
        <taxon>Heteroscleromorpha</taxon>
        <taxon>Haplosclerida</taxon>
        <taxon>Niphatidae</taxon>
        <taxon>Amphimedon</taxon>
    </lineage>
</organism>
<accession>A0A1X7VL55</accession>
<feature type="chain" id="PRO_5012101080" evidence="1">
    <location>
        <begin position="20"/>
        <end position="139"/>
    </location>
</feature>
<name>A0A1X7VL55_AMPQE</name>
<sequence>MTFNIVLILYASGAKISTADTEEETLKTDNEAKSESDLIKEISNIKGKQVFGLSLDNQVPSPSQELTVDSFVEYIFYWVDSEKKVDTKFVTDTGIYLLEIAAPDPAKYALALMDAIFSDAEMANCFYKASKRTTRPGLD</sequence>
<protein>
    <submittedName>
        <fullName evidence="2">Uncharacterized protein</fullName>
    </submittedName>
</protein>
<keyword evidence="1" id="KW-0732">Signal</keyword>
<dbReference type="EnsemblMetazoa" id="Aqu2.1.40158_001">
    <property type="protein sequence ID" value="Aqu2.1.40158_001"/>
    <property type="gene ID" value="Aqu2.1.40158"/>
</dbReference>
<feature type="signal peptide" evidence="1">
    <location>
        <begin position="1"/>
        <end position="19"/>
    </location>
</feature>
<evidence type="ECO:0000313" key="2">
    <source>
        <dbReference type="EnsemblMetazoa" id="Aqu2.1.40158_001"/>
    </source>
</evidence>
<proteinExistence type="predicted"/>
<dbReference type="InParanoid" id="A0A1X7VL55"/>
<dbReference type="AlphaFoldDB" id="A0A1X7VL55"/>
<evidence type="ECO:0000256" key="1">
    <source>
        <dbReference type="SAM" id="SignalP"/>
    </source>
</evidence>
<reference evidence="2" key="1">
    <citation type="submission" date="2017-05" db="UniProtKB">
        <authorList>
            <consortium name="EnsemblMetazoa"/>
        </authorList>
    </citation>
    <scope>IDENTIFICATION</scope>
</reference>